<dbReference type="GO" id="GO:0016740">
    <property type="term" value="F:transferase activity"/>
    <property type="evidence" value="ECO:0007669"/>
    <property type="project" value="UniProtKB-KW"/>
</dbReference>
<accession>E6PTS9</accession>
<gene>
    <name evidence="1" type="ORF">CARN2_3813</name>
</gene>
<protein>
    <submittedName>
        <fullName evidence="1">CoA transferase</fullName>
    </submittedName>
</protein>
<dbReference type="EMBL" id="CABM01000051">
    <property type="protein sequence ID" value="CBH98336.1"/>
    <property type="molecule type" value="Genomic_DNA"/>
</dbReference>
<comment type="caution">
    <text evidence="1">The sequence shown here is derived from an EMBL/GenBank/DDBJ whole genome shotgun (WGS) entry which is preliminary data.</text>
</comment>
<keyword evidence="1" id="KW-0808">Transferase</keyword>
<proteinExistence type="predicted"/>
<sequence>MPRRAGAGKTPPSRPLPLQALDHATGYLMAAVAIRGLTRRLAQGEATQGLLSLARSAKVLMECDAKPDEARLAGETGADPMPQLEHTAWGLAHRIAGPLRIAGVDLRWDPPAGRLGAAASRWP</sequence>
<dbReference type="AlphaFoldDB" id="E6PTS9"/>
<organism evidence="1">
    <name type="scientific">mine drainage metagenome</name>
    <dbReference type="NCBI Taxonomy" id="410659"/>
    <lineage>
        <taxon>unclassified sequences</taxon>
        <taxon>metagenomes</taxon>
        <taxon>ecological metagenomes</taxon>
    </lineage>
</organism>
<reference evidence="1" key="1">
    <citation type="submission" date="2009-10" db="EMBL/GenBank/DDBJ databases">
        <title>Diversity of trophic interactions inside an arsenic-rich microbial ecosystem.</title>
        <authorList>
            <person name="Bertin P.N."/>
            <person name="Heinrich-Salmeron A."/>
            <person name="Pelletier E."/>
            <person name="Goulhen-Chollet F."/>
            <person name="Arsene-Ploetze F."/>
            <person name="Gallien S."/>
            <person name="Calteau A."/>
            <person name="Vallenet D."/>
            <person name="Casiot C."/>
            <person name="Chane-Woon-Ming B."/>
            <person name="Giloteaux L."/>
            <person name="Barakat M."/>
            <person name="Bonnefoy V."/>
            <person name="Bruneel O."/>
            <person name="Chandler M."/>
            <person name="Cleiss J."/>
            <person name="Duran R."/>
            <person name="Elbaz-Poulichet F."/>
            <person name="Fonknechten N."/>
            <person name="Lauga B."/>
            <person name="Mornico D."/>
            <person name="Ortet P."/>
            <person name="Schaeffer C."/>
            <person name="Siguier P."/>
            <person name="Alexander Thil Smith A."/>
            <person name="Van Dorsselaer A."/>
            <person name="Weissenbach J."/>
            <person name="Medigue C."/>
            <person name="Le Paslier D."/>
        </authorList>
    </citation>
    <scope>NUCLEOTIDE SEQUENCE</scope>
</reference>
<evidence type="ECO:0000313" key="1">
    <source>
        <dbReference type="EMBL" id="CBH98336.1"/>
    </source>
</evidence>
<name>E6PTS9_9ZZZZ</name>